<reference evidence="3" key="1">
    <citation type="journal article" date="2011" name="Genome Res.">
        <title>Phylogeny-wide analysis of social amoeba genomes highlights ancient origins for complex intercellular communication.</title>
        <authorList>
            <person name="Heidel A.J."/>
            <person name="Lawal H.M."/>
            <person name="Felder M."/>
            <person name="Schilde C."/>
            <person name="Helps N.R."/>
            <person name="Tunggal B."/>
            <person name="Rivero F."/>
            <person name="John U."/>
            <person name="Schleicher M."/>
            <person name="Eichinger L."/>
            <person name="Platzer M."/>
            <person name="Noegel A.A."/>
            <person name="Schaap P."/>
            <person name="Gloeckner G."/>
        </authorList>
    </citation>
    <scope>NUCLEOTIDE SEQUENCE [LARGE SCALE GENOMIC DNA]</scope>
    <source>
        <strain evidence="3">SH3</strain>
    </source>
</reference>
<dbReference type="EMBL" id="GL883008">
    <property type="protein sequence ID" value="EGG22850.1"/>
    <property type="molecule type" value="Genomic_DNA"/>
</dbReference>
<organism evidence="2 3">
    <name type="scientific">Cavenderia fasciculata</name>
    <name type="common">Slime mold</name>
    <name type="synonym">Dictyostelium fasciculatum</name>
    <dbReference type="NCBI Taxonomy" id="261658"/>
    <lineage>
        <taxon>Eukaryota</taxon>
        <taxon>Amoebozoa</taxon>
        <taxon>Evosea</taxon>
        <taxon>Eumycetozoa</taxon>
        <taxon>Dictyostelia</taxon>
        <taxon>Acytosteliales</taxon>
        <taxon>Cavenderiaceae</taxon>
        <taxon>Cavenderia</taxon>
    </lineage>
</organism>
<name>F4PMQ3_CACFS</name>
<dbReference type="Proteomes" id="UP000007797">
    <property type="component" value="Unassembled WGS sequence"/>
</dbReference>
<evidence type="ECO:0000313" key="3">
    <source>
        <dbReference type="Proteomes" id="UP000007797"/>
    </source>
</evidence>
<evidence type="ECO:0008006" key="4">
    <source>
        <dbReference type="Google" id="ProtNLM"/>
    </source>
</evidence>
<dbReference type="AlphaFoldDB" id="F4PMQ3"/>
<feature type="compositionally biased region" description="Low complexity" evidence="1">
    <location>
        <begin position="1"/>
        <end position="21"/>
    </location>
</feature>
<dbReference type="KEGG" id="dfa:DFA_04980"/>
<evidence type="ECO:0000313" key="2">
    <source>
        <dbReference type="EMBL" id="EGG22850.1"/>
    </source>
</evidence>
<feature type="region of interest" description="Disordered" evidence="1">
    <location>
        <begin position="1"/>
        <end position="27"/>
    </location>
</feature>
<sequence>MNSITSNNNDNNDNVSDSNNNKQDERKSEIFKSIFNNKYLRTMIMRETHHHCPHFNHHIISLNECILLNHTNLFIQKNENRVAFDFVVDRLGGLPLDFIQFLSNEWKPMEYSILRDILNNSTDNKERYYANCHHLKFKNLINKLNQQQQPQDNNNNDDESKYQIIYYMVKKLLEYGMDLRVNLFVDALECDNNQDIIKWIKDSFGGKSIDNFDFFKRNYVLIPIIERYASLETLKLLEFPPIFYPMSTTAAMYGNKGFISYIITHNYKYVYHYPQIETALKEGQLECVYLLNDAILKFDKLGDKGYCRIDLFYIDSIHPSIMSLDLVKLLGANPFLRLTVKALALSAISAKQLDTLNHILSCNGQDVILKDQDKSSFVVGALYVDNTSIIEYLLNRLYPNSSGSITFQVTTDNLYKMVPQSLEYLYSKTHSLDIKVPPTQHTLITTTTKKQPIDIPLSFSQILELIVSRQPINTIEPCVILSRFGYFDSNIQVLTDVLPRLSWDGWESPVKETIITASKNGLVNVLKCLVTDFDSFVDSFTAALKYHQINVVEYLIKEHIALFITITDNRATRARVQLLSLFFFKIDDDQRFASFWNDFKPLTTNSDIVSQIMCSSPLPQTHRHRNTLTIDRIIQNYSRFYNGPERDQYQMKTLLLETNRDQHPFNVCYIVKRYRHDENINNKQY</sequence>
<dbReference type="GeneID" id="14874993"/>
<accession>F4PMQ3</accession>
<gene>
    <name evidence="2" type="ORF">DFA_04980</name>
</gene>
<proteinExistence type="predicted"/>
<dbReference type="RefSeq" id="XP_004360701.1">
    <property type="nucleotide sequence ID" value="XM_004360644.1"/>
</dbReference>
<protein>
    <recommendedName>
        <fullName evidence="4">Ankyrin repeat-containing protein</fullName>
    </recommendedName>
</protein>
<keyword evidence="3" id="KW-1185">Reference proteome</keyword>
<evidence type="ECO:0000256" key="1">
    <source>
        <dbReference type="SAM" id="MobiDB-lite"/>
    </source>
</evidence>